<comment type="similarity">
    <text evidence="5">Belongs to the protein-tyrosine phosphatase family. Atypical dual-specificity phosphatase Siw14-like subfamily.</text>
</comment>
<dbReference type="SUPFAM" id="SSF52799">
    <property type="entry name" value="(Phosphotyrosine protein) phosphatases II"/>
    <property type="match status" value="1"/>
</dbReference>
<feature type="compositionally biased region" description="Low complexity" evidence="8">
    <location>
        <begin position="63"/>
        <end position="73"/>
    </location>
</feature>
<dbReference type="RefSeq" id="XP_047848113.1">
    <property type="nucleotide sequence ID" value="XM_047992100.1"/>
</dbReference>
<dbReference type="GO" id="GO:0016791">
    <property type="term" value="F:phosphatase activity"/>
    <property type="evidence" value="ECO:0007669"/>
    <property type="project" value="TreeGrafter"/>
</dbReference>
<feature type="compositionally biased region" description="Basic and acidic residues" evidence="8">
    <location>
        <begin position="29"/>
        <end position="41"/>
    </location>
</feature>
<dbReference type="PROSITE" id="PS00383">
    <property type="entry name" value="TYR_PHOSPHATASE_1"/>
    <property type="match status" value="1"/>
</dbReference>
<name>A0A9Q8VHB9_9HYPO</name>
<dbReference type="KEGG" id="ptkz:JDV02_010365"/>
<keyword evidence="3" id="KW-0963">Cytoplasm</keyword>
<organism evidence="12 13">
    <name type="scientific">Purpureocillium takamizusanense</name>
    <dbReference type="NCBI Taxonomy" id="2060973"/>
    <lineage>
        <taxon>Eukaryota</taxon>
        <taxon>Fungi</taxon>
        <taxon>Dikarya</taxon>
        <taxon>Ascomycota</taxon>
        <taxon>Pezizomycotina</taxon>
        <taxon>Sordariomycetes</taxon>
        <taxon>Hypocreomycetidae</taxon>
        <taxon>Hypocreales</taxon>
        <taxon>Ophiocordycipitaceae</taxon>
        <taxon>Purpureocillium</taxon>
    </lineage>
</organism>
<feature type="region of interest" description="Disordered" evidence="8">
    <location>
        <begin position="1"/>
        <end position="73"/>
    </location>
</feature>
<dbReference type="FunFam" id="3.90.190.10:FF:000035">
    <property type="entry name" value="Tyrosine phosphatase, putative"/>
    <property type="match status" value="1"/>
</dbReference>
<evidence type="ECO:0000256" key="9">
    <source>
        <dbReference type="SAM" id="Phobius"/>
    </source>
</evidence>
<comment type="catalytic activity">
    <reaction evidence="7">
        <text>1,5-bis(diphospho)-1D-myo-inositol 2,3,4,6-tetrakisphosphate + H2O = 1-diphospho-1D-myo-inositol 2,3,4,5,6-pentakisphosphate + phosphate + 2 H(+)</text>
        <dbReference type="Rhea" id="RHEA:79699"/>
        <dbReference type="ChEBI" id="CHEBI:15377"/>
        <dbReference type="ChEBI" id="CHEBI:15378"/>
        <dbReference type="ChEBI" id="CHEBI:43474"/>
        <dbReference type="ChEBI" id="CHEBI:74946"/>
        <dbReference type="ChEBI" id="CHEBI:77983"/>
        <dbReference type="EC" id="3.6.1.52"/>
    </reaction>
    <physiologicalReaction direction="left-to-right" evidence="7">
        <dbReference type="Rhea" id="RHEA:79700"/>
    </physiologicalReaction>
</comment>
<dbReference type="Gene3D" id="3.90.190.10">
    <property type="entry name" value="Protein tyrosine phosphatase superfamily"/>
    <property type="match status" value="1"/>
</dbReference>
<accession>A0A9Q8VHB9</accession>
<dbReference type="Pfam" id="PF03162">
    <property type="entry name" value="Y_phosphatase2"/>
    <property type="match status" value="1"/>
</dbReference>
<dbReference type="InterPro" id="IPR000387">
    <property type="entry name" value="Tyr_Pase_dom"/>
</dbReference>
<dbReference type="EC" id="3.6.1.52" evidence="2"/>
<dbReference type="GeneID" id="72072309"/>
<feature type="domain" description="Tyrosine-protein phosphatase" evidence="10">
    <location>
        <begin position="127"/>
        <end position="275"/>
    </location>
</feature>
<dbReference type="AlphaFoldDB" id="A0A9Q8VHB9"/>
<dbReference type="Proteomes" id="UP000829364">
    <property type="component" value="Chromosome 12"/>
</dbReference>
<evidence type="ECO:0000256" key="7">
    <source>
        <dbReference type="ARBA" id="ARBA00047927"/>
    </source>
</evidence>
<keyword evidence="9" id="KW-1133">Transmembrane helix</keyword>
<evidence type="ECO:0000256" key="5">
    <source>
        <dbReference type="ARBA" id="ARBA00044949"/>
    </source>
</evidence>
<feature type="domain" description="Tyrosine specific protein phosphatases" evidence="11">
    <location>
        <begin position="200"/>
        <end position="231"/>
    </location>
</feature>
<evidence type="ECO:0000256" key="3">
    <source>
        <dbReference type="ARBA" id="ARBA00022490"/>
    </source>
</evidence>
<protein>
    <recommendedName>
        <fullName evidence="2">diphosphoinositol-polyphosphate diphosphatase</fullName>
        <ecNumber evidence="2">3.6.1.52</ecNumber>
    </recommendedName>
</protein>
<dbReference type="PROSITE" id="PS50054">
    <property type="entry name" value="TYR_PHOSPHATASE_DUAL"/>
    <property type="match status" value="1"/>
</dbReference>
<dbReference type="GO" id="GO:0005737">
    <property type="term" value="C:cytoplasm"/>
    <property type="evidence" value="ECO:0007669"/>
    <property type="project" value="UniProtKB-SubCell"/>
</dbReference>
<evidence type="ECO:0000313" key="13">
    <source>
        <dbReference type="Proteomes" id="UP000829364"/>
    </source>
</evidence>
<gene>
    <name evidence="12" type="primary">SIW14</name>
    <name evidence="12" type="ORF">JDV02_010365</name>
</gene>
<dbReference type="InterPro" id="IPR004861">
    <property type="entry name" value="Siw14-like"/>
</dbReference>
<dbReference type="PANTHER" id="PTHR31126:SF48">
    <property type="entry name" value="INOSITOL PHOSPHATASE SIW14"/>
    <property type="match status" value="1"/>
</dbReference>
<sequence>MASKRNSRVFVDEAKHQEEGQQKTTMSRPRRDSRTSVKEDDFQQQLAQEMEEIPRGSTTTNESSSSASSASSISSLSRSQSINGTAWEPANAGLVWQLGDSLTTAGAVAFTHPHDFAHVPLGDRPTNFGVVVPGLYRSSYPKPDDYEFLQSLKLKTIVTLVKKDELDYDLNAFATSNGIRQEVFNMKGTKKEAIPVPTMKAILELVLDRRNHPLLIHCNHGKHRTGCVVAVIRKLSGWGTDTAVAEYKSYAEPKVRECDVEYISSFQATSLPLRSESARTSPVHIRTFFRTLVFSTLVLALWLVSSVRLTAAGDS</sequence>
<comment type="subcellular location">
    <subcellularLocation>
        <location evidence="1">Cytoplasm</location>
    </subcellularLocation>
</comment>
<reference evidence="12" key="1">
    <citation type="submission" date="2021-11" db="EMBL/GenBank/DDBJ databases">
        <title>Purpureocillium_takamizusanense_genome.</title>
        <authorList>
            <person name="Nguyen N.-H."/>
        </authorList>
    </citation>
    <scope>NUCLEOTIDE SEQUENCE</scope>
    <source>
        <strain evidence="12">PT3</strain>
    </source>
</reference>
<dbReference type="PANTHER" id="PTHR31126">
    <property type="entry name" value="TYROSINE-PROTEIN PHOSPHATASE"/>
    <property type="match status" value="1"/>
</dbReference>
<evidence type="ECO:0000256" key="4">
    <source>
        <dbReference type="ARBA" id="ARBA00022801"/>
    </source>
</evidence>
<evidence type="ECO:0000256" key="1">
    <source>
        <dbReference type="ARBA" id="ARBA00004496"/>
    </source>
</evidence>
<keyword evidence="9" id="KW-0812">Transmembrane</keyword>
<evidence type="ECO:0000313" key="12">
    <source>
        <dbReference type="EMBL" id="UNI24632.1"/>
    </source>
</evidence>
<keyword evidence="4 12" id="KW-0378">Hydrolase</keyword>
<dbReference type="InterPro" id="IPR020422">
    <property type="entry name" value="TYR_PHOSPHATASE_DUAL_dom"/>
</dbReference>
<dbReference type="InterPro" id="IPR016130">
    <property type="entry name" value="Tyr_Pase_AS"/>
</dbReference>
<dbReference type="PROSITE" id="PS50056">
    <property type="entry name" value="TYR_PHOSPHATASE_2"/>
    <property type="match status" value="1"/>
</dbReference>
<keyword evidence="13" id="KW-1185">Reference proteome</keyword>
<evidence type="ECO:0000259" key="10">
    <source>
        <dbReference type="PROSITE" id="PS50054"/>
    </source>
</evidence>
<keyword evidence="9" id="KW-0472">Membrane</keyword>
<feature type="compositionally biased region" description="Basic and acidic residues" evidence="8">
    <location>
        <begin position="10"/>
        <end position="21"/>
    </location>
</feature>
<dbReference type="OrthoDB" id="6375174at2759"/>
<evidence type="ECO:0000256" key="2">
    <source>
        <dbReference type="ARBA" id="ARBA00012527"/>
    </source>
</evidence>
<evidence type="ECO:0000256" key="6">
    <source>
        <dbReference type="ARBA" id="ARBA00047342"/>
    </source>
</evidence>
<evidence type="ECO:0000256" key="8">
    <source>
        <dbReference type="SAM" id="MobiDB-lite"/>
    </source>
</evidence>
<feature type="transmembrane region" description="Helical" evidence="9">
    <location>
        <begin position="287"/>
        <end position="305"/>
    </location>
</feature>
<dbReference type="EMBL" id="CP086365">
    <property type="protein sequence ID" value="UNI24632.1"/>
    <property type="molecule type" value="Genomic_DNA"/>
</dbReference>
<comment type="catalytic activity">
    <reaction evidence="6">
        <text>5-diphospho-1D-myo-inositol 1,2,3,4,6-pentakisphosphate + H2O = 1D-myo-inositol hexakisphosphate + phosphate + H(+)</text>
        <dbReference type="Rhea" id="RHEA:22384"/>
        <dbReference type="ChEBI" id="CHEBI:15377"/>
        <dbReference type="ChEBI" id="CHEBI:15378"/>
        <dbReference type="ChEBI" id="CHEBI:43474"/>
        <dbReference type="ChEBI" id="CHEBI:58130"/>
        <dbReference type="ChEBI" id="CHEBI:58628"/>
        <dbReference type="EC" id="3.6.1.52"/>
    </reaction>
    <physiologicalReaction direction="left-to-right" evidence="6">
        <dbReference type="Rhea" id="RHEA:22385"/>
    </physiologicalReaction>
</comment>
<dbReference type="InterPro" id="IPR029021">
    <property type="entry name" value="Prot-tyrosine_phosphatase-like"/>
</dbReference>
<dbReference type="GO" id="GO:0052840">
    <property type="term" value="F:inositol diphosphate tetrakisphosphate diphosphatase activity"/>
    <property type="evidence" value="ECO:0007669"/>
    <property type="project" value="TreeGrafter"/>
</dbReference>
<evidence type="ECO:0000259" key="11">
    <source>
        <dbReference type="PROSITE" id="PS50056"/>
    </source>
</evidence>
<proteinExistence type="inferred from homology"/>